<comment type="caution">
    <text evidence="5">The sequence shown here is derived from an EMBL/GenBank/DDBJ whole genome shotgun (WGS) entry which is preliminary data.</text>
</comment>
<dbReference type="AlphaFoldDB" id="A0AAD5R099"/>
<keyword evidence="6" id="KW-1185">Reference proteome</keyword>
<dbReference type="EMBL" id="JAHQIW010004888">
    <property type="protein sequence ID" value="KAJ1364219.1"/>
    <property type="molecule type" value="Genomic_DNA"/>
</dbReference>
<proteinExistence type="predicted"/>
<name>A0AAD5R099_PARTN</name>
<gene>
    <name evidence="1" type="ORF">KIN20_008391</name>
    <name evidence="2" type="ORF">KIN20_024244</name>
    <name evidence="3" type="ORF">KIN20_024250</name>
    <name evidence="4" type="ORF">KIN20_027922</name>
    <name evidence="5" type="ORF">KIN20_027923</name>
</gene>
<evidence type="ECO:0000313" key="4">
    <source>
        <dbReference type="EMBL" id="KAJ1367073.1"/>
    </source>
</evidence>
<evidence type="ECO:0000313" key="3">
    <source>
        <dbReference type="EMBL" id="KAJ1364219.1"/>
    </source>
</evidence>
<dbReference type="Proteomes" id="UP001196413">
    <property type="component" value="Unassembled WGS sequence"/>
</dbReference>
<reference evidence="5" key="1">
    <citation type="submission" date="2021-06" db="EMBL/GenBank/DDBJ databases">
        <title>Parelaphostrongylus tenuis whole genome reference sequence.</title>
        <authorList>
            <person name="Garwood T.J."/>
            <person name="Larsen P.A."/>
            <person name="Fountain-Jones N.M."/>
            <person name="Garbe J.R."/>
            <person name="Macchietto M.G."/>
            <person name="Kania S.A."/>
            <person name="Gerhold R.W."/>
            <person name="Richards J.E."/>
            <person name="Wolf T.M."/>
        </authorList>
    </citation>
    <scope>NUCLEOTIDE SEQUENCE</scope>
    <source>
        <strain evidence="5">MNPRO001-30</strain>
        <tissue evidence="5">Meninges</tissue>
    </source>
</reference>
<organism evidence="5 6">
    <name type="scientific">Parelaphostrongylus tenuis</name>
    <name type="common">Meningeal worm</name>
    <dbReference type="NCBI Taxonomy" id="148309"/>
    <lineage>
        <taxon>Eukaryota</taxon>
        <taxon>Metazoa</taxon>
        <taxon>Ecdysozoa</taxon>
        <taxon>Nematoda</taxon>
        <taxon>Chromadorea</taxon>
        <taxon>Rhabditida</taxon>
        <taxon>Rhabditina</taxon>
        <taxon>Rhabditomorpha</taxon>
        <taxon>Strongyloidea</taxon>
        <taxon>Metastrongylidae</taxon>
        <taxon>Parelaphostrongylus</taxon>
    </lineage>
</organism>
<dbReference type="EMBL" id="JAHQIW010005768">
    <property type="protein sequence ID" value="KAJ1367074.1"/>
    <property type="molecule type" value="Genomic_DNA"/>
</dbReference>
<dbReference type="EMBL" id="JAHQIW010001321">
    <property type="protein sequence ID" value="KAJ1352190.1"/>
    <property type="molecule type" value="Genomic_DNA"/>
</dbReference>
<dbReference type="EMBL" id="JAHQIW010004888">
    <property type="protein sequence ID" value="KAJ1364213.1"/>
    <property type="molecule type" value="Genomic_DNA"/>
</dbReference>
<protein>
    <submittedName>
        <fullName evidence="5">Uncharacterized protein</fullName>
    </submittedName>
</protein>
<dbReference type="EMBL" id="JAHQIW010005768">
    <property type="protein sequence ID" value="KAJ1367073.1"/>
    <property type="molecule type" value="Genomic_DNA"/>
</dbReference>
<accession>A0AAD5R099</accession>
<evidence type="ECO:0000313" key="6">
    <source>
        <dbReference type="Proteomes" id="UP001196413"/>
    </source>
</evidence>
<evidence type="ECO:0000313" key="2">
    <source>
        <dbReference type="EMBL" id="KAJ1364213.1"/>
    </source>
</evidence>
<evidence type="ECO:0000313" key="5">
    <source>
        <dbReference type="EMBL" id="KAJ1367074.1"/>
    </source>
</evidence>
<sequence length="50" mass="5686">MVVTRPTKSFTSTSESIRAKDYAYRILEPDSADSQGLAVNRRDDQRQVLL</sequence>
<evidence type="ECO:0000313" key="1">
    <source>
        <dbReference type="EMBL" id="KAJ1352190.1"/>
    </source>
</evidence>